<dbReference type="HOGENOM" id="CLU_113196_1_0_9"/>
<dbReference type="AlphaFoldDB" id="A5ZPV7"/>
<dbReference type="EMBL" id="AAVO02000003">
    <property type="protein sequence ID" value="EDM88121.1"/>
    <property type="molecule type" value="Genomic_DNA"/>
</dbReference>
<protein>
    <submittedName>
        <fullName evidence="2">Cell Wall Hydrolase</fullName>
    </submittedName>
</protein>
<evidence type="ECO:0000259" key="1">
    <source>
        <dbReference type="Pfam" id="PF07486"/>
    </source>
</evidence>
<evidence type="ECO:0000313" key="3">
    <source>
        <dbReference type="Proteomes" id="UP000006002"/>
    </source>
</evidence>
<dbReference type="Gene3D" id="1.10.10.2520">
    <property type="entry name" value="Cell wall hydrolase SleB, domain 1"/>
    <property type="match status" value="1"/>
</dbReference>
<accession>A5ZPV7</accession>
<dbReference type="eggNOG" id="COG3773">
    <property type="taxonomic scope" value="Bacteria"/>
</dbReference>
<name>A5ZPV7_9FIRM</name>
<feature type="domain" description="Cell wall hydrolase SleB" evidence="1">
    <location>
        <begin position="77"/>
        <end position="177"/>
    </location>
</feature>
<dbReference type="GO" id="GO:0016787">
    <property type="term" value="F:hydrolase activity"/>
    <property type="evidence" value="ECO:0007669"/>
    <property type="project" value="UniProtKB-KW"/>
</dbReference>
<keyword evidence="2" id="KW-0378">Hydrolase</keyword>
<organism evidence="2 3">
    <name type="scientific">Blautia obeum ATCC 29174</name>
    <dbReference type="NCBI Taxonomy" id="411459"/>
    <lineage>
        <taxon>Bacteria</taxon>
        <taxon>Bacillati</taxon>
        <taxon>Bacillota</taxon>
        <taxon>Clostridia</taxon>
        <taxon>Lachnospirales</taxon>
        <taxon>Lachnospiraceae</taxon>
        <taxon>Blautia</taxon>
    </lineage>
</organism>
<dbReference type="Proteomes" id="UP000006002">
    <property type="component" value="Unassembled WGS sequence"/>
</dbReference>
<dbReference type="InterPro" id="IPR042047">
    <property type="entry name" value="SleB_dom1"/>
</dbReference>
<dbReference type="Pfam" id="PF07486">
    <property type="entry name" value="Hydrolase_2"/>
    <property type="match status" value="1"/>
</dbReference>
<reference evidence="2 3" key="1">
    <citation type="submission" date="2007-03" db="EMBL/GenBank/DDBJ databases">
        <authorList>
            <person name="Fulton L."/>
            <person name="Clifton S."/>
            <person name="Fulton B."/>
            <person name="Xu J."/>
            <person name="Minx P."/>
            <person name="Pepin K.H."/>
            <person name="Johnson M."/>
            <person name="Thiruvilangam P."/>
            <person name="Bhonagiri V."/>
            <person name="Nash W.E."/>
            <person name="Mardis E.R."/>
            <person name="Wilson R.K."/>
        </authorList>
    </citation>
    <scope>NUCLEOTIDE SEQUENCE [LARGE SCALE GENOMIC DNA]</scope>
    <source>
        <strain evidence="2 3">ATCC 29174</strain>
    </source>
</reference>
<reference evidence="2 3" key="2">
    <citation type="submission" date="2007-04" db="EMBL/GenBank/DDBJ databases">
        <title>Draft genome sequence of Ruminococcus obeum (ATCC 29174).</title>
        <authorList>
            <person name="Sudarsanam P."/>
            <person name="Ley R."/>
            <person name="Guruge J."/>
            <person name="Turnbaugh P.J."/>
            <person name="Mahowald M."/>
            <person name="Liep D."/>
            <person name="Gordon J."/>
        </authorList>
    </citation>
    <scope>NUCLEOTIDE SEQUENCE [LARGE SCALE GENOMIC DNA]</scope>
    <source>
        <strain evidence="2 3">ATCC 29174</strain>
    </source>
</reference>
<gene>
    <name evidence="2" type="ORF">RUMOBE_01027</name>
</gene>
<comment type="caution">
    <text evidence="2">The sequence shown here is derived from an EMBL/GenBank/DDBJ whole genome shotgun (WGS) entry which is preliminary data.</text>
</comment>
<sequence length="178" mass="20096">MILLAAQVTVVLKADNKAEASTYTTIQAIQDEQAETGSDAETLENDTKYISASEDELNWNNKDSDILLKIAMAEAEGEGTEGKALVMKVVLNRVENKEFPNSVEGVVFQQGQFEPVLDDGRYWNVEPDAECYKALYMVQCENWDDTEGALYFCRTGSSPWMENNTEYLFTMGNHSFYR</sequence>
<proteinExistence type="predicted"/>
<evidence type="ECO:0000313" key="2">
    <source>
        <dbReference type="EMBL" id="EDM88121.1"/>
    </source>
</evidence>
<dbReference type="InterPro" id="IPR011105">
    <property type="entry name" value="Cell_wall_hydrolase_SleB"/>
</dbReference>